<dbReference type="GeneID" id="72065484"/>
<keyword evidence="4" id="KW-0560">Oxidoreductase</keyword>
<evidence type="ECO:0000313" key="8">
    <source>
        <dbReference type="Proteomes" id="UP000829364"/>
    </source>
</evidence>
<evidence type="ECO:0000256" key="2">
    <source>
        <dbReference type="ARBA" id="ARBA00022630"/>
    </source>
</evidence>
<keyword evidence="2 4" id="KW-0285">Flavoprotein</keyword>
<sequence length="481" mass="53662">MRHLPGLPDEHPFHEVFRKLISREDAWVSSQWMTERPGGSDVRNSETVAVHSPLPNKSSTIGRIDEGDYLLSGFKWFASAADCDVALILAKTDSGELSLFLAPTRTTCSGANGKQFETTNGARIHRMKNKMGTKELPTAEIELRDARAWMIGPKDKGISTIALLLNVTRTHNFITALSCWRRAMHIAKSFAKARQVLDQPLWTFPMHVRLLSNLEVKHHGAMQLAFFTTSLLSFTDYGFPESASVAHLPLPDPGRHTEVLLRTLTATTKAIICKVATLALQECQEALGGVGYLDDPDDPEFNISRLFRDTAANMTWEGTTNVLASEVVRHVLNRDHLDIVAGWMRQAIEKITDPDLKSSLGHSSSKFFDDLAAYKSNIGAALAHGRQQMFTLGWLISGVLLALDAERDRDEIAFEVAKRWVLRGEGGFGEFVLPGVMQVGHSEIRVSEREQREWDCRIVWGLELPLDAAQGFRPMVNKPRL</sequence>
<dbReference type="Pfam" id="PF00441">
    <property type="entry name" value="Acyl-CoA_dh_1"/>
    <property type="match status" value="1"/>
</dbReference>
<dbReference type="GO" id="GO:0003995">
    <property type="term" value="F:acyl-CoA dehydrogenase activity"/>
    <property type="evidence" value="ECO:0007669"/>
    <property type="project" value="TreeGrafter"/>
</dbReference>
<dbReference type="InterPro" id="IPR036250">
    <property type="entry name" value="AcylCo_DH-like_C"/>
</dbReference>
<proteinExistence type="inferred from homology"/>
<dbReference type="InterPro" id="IPR009100">
    <property type="entry name" value="AcylCoA_DH/oxidase_NM_dom_sf"/>
</dbReference>
<dbReference type="InterPro" id="IPR052904">
    <property type="entry name" value="Acyl-CoA_dehydrogenase-like"/>
</dbReference>
<feature type="domain" description="Acyl-CoA oxidase/dehydrogenase middle" evidence="6">
    <location>
        <begin position="31"/>
        <end position="145"/>
    </location>
</feature>
<gene>
    <name evidence="7" type="ORF">JDV02_003527</name>
</gene>
<dbReference type="InterPro" id="IPR009075">
    <property type="entry name" value="AcylCo_DH/oxidase_C"/>
</dbReference>
<dbReference type="Proteomes" id="UP000829364">
    <property type="component" value="Chromosome 2"/>
</dbReference>
<feature type="domain" description="Acyl-CoA dehydrogenase/oxidase C-terminal" evidence="5">
    <location>
        <begin position="156"/>
        <end position="331"/>
    </location>
</feature>
<evidence type="ECO:0000256" key="1">
    <source>
        <dbReference type="ARBA" id="ARBA00009347"/>
    </source>
</evidence>
<evidence type="ECO:0000256" key="4">
    <source>
        <dbReference type="RuleBase" id="RU362125"/>
    </source>
</evidence>
<evidence type="ECO:0000313" key="7">
    <source>
        <dbReference type="EMBL" id="UNI17151.1"/>
    </source>
</evidence>
<comment type="cofactor">
    <cofactor evidence="4">
        <name>FAD</name>
        <dbReference type="ChEBI" id="CHEBI:57692"/>
    </cofactor>
</comment>
<keyword evidence="3 4" id="KW-0274">FAD</keyword>
<dbReference type="Gene3D" id="2.40.110.20">
    <property type="match status" value="1"/>
</dbReference>
<dbReference type="SUPFAM" id="SSF56645">
    <property type="entry name" value="Acyl-CoA dehydrogenase NM domain-like"/>
    <property type="match status" value="1"/>
</dbReference>
<dbReference type="Gene3D" id="1.20.140.10">
    <property type="entry name" value="Butyryl-CoA Dehydrogenase, subunit A, domain 3"/>
    <property type="match status" value="1"/>
</dbReference>
<name>A0A9Q8V9W3_9HYPO</name>
<comment type="similarity">
    <text evidence="1 4">Belongs to the acyl-CoA dehydrogenase family.</text>
</comment>
<dbReference type="PANTHER" id="PTHR42707">
    <property type="entry name" value="ACYL-COA DEHYDROGENASE"/>
    <property type="match status" value="1"/>
</dbReference>
<accession>A0A9Q8V9W3</accession>
<evidence type="ECO:0000259" key="5">
    <source>
        <dbReference type="Pfam" id="PF00441"/>
    </source>
</evidence>
<reference evidence="7" key="1">
    <citation type="submission" date="2021-11" db="EMBL/GenBank/DDBJ databases">
        <title>Purpureocillium_takamizusanense_genome.</title>
        <authorList>
            <person name="Nguyen N.-H."/>
        </authorList>
    </citation>
    <scope>NUCLEOTIDE SEQUENCE</scope>
    <source>
        <strain evidence="7">PT3</strain>
    </source>
</reference>
<dbReference type="RefSeq" id="XP_047840632.1">
    <property type="nucleotide sequence ID" value="XM_047984658.1"/>
</dbReference>
<dbReference type="SUPFAM" id="SSF47203">
    <property type="entry name" value="Acyl-CoA dehydrogenase C-terminal domain-like"/>
    <property type="match status" value="1"/>
</dbReference>
<evidence type="ECO:0000259" key="6">
    <source>
        <dbReference type="Pfam" id="PF02770"/>
    </source>
</evidence>
<dbReference type="KEGG" id="ptkz:JDV02_003527"/>
<dbReference type="OrthoDB" id="10251155at2759"/>
<evidence type="ECO:0008006" key="9">
    <source>
        <dbReference type="Google" id="ProtNLM"/>
    </source>
</evidence>
<dbReference type="PANTHER" id="PTHR42707:SF2">
    <property type="entry name" value="ACD11 DEHYDROGENASE"/>
    <property type="match status" value="1"/>
</dbReference>
<evidence type="ECO:0000256" key="3">
    <source>
        <dbReference type="ARBA" id="ARBA00022827"/>
    </source>
</evidence>
<dbReference type="Pfam" id="PF02770">
    <property type="entry name" value="Acyl-CoA_dh_M"/>
    <property type="match status" value="1"/>
</dbReference>
<protein>
    <recommendedName>
        <fullName evidence="9">Acyl-CoA dehydrogenase</fullName>
    </recommendedName>
</protein>
<dbReference type="InterPro" id="IPR006091">
    <property type="entry name" value="Acyl-CoA_Oxase/DH_mid-dom"/>
</dbReference>
<dbReference type="EMBL" id="CP086355">
    <property type="protein sequence ID" value="UNI17151.1"/>
    <property type="molecule type" value="Genomic_DNA"/>
</dbReference>
<dbReference type="AlphaFoldDB" id="A0A9Q8V9W3"/>
<organism evidence="7 8">
    <name type="scientific">Purpureocillium takamizusanense</name>
    <dbReference type="NCBI Taxonomy" id="2060973"/>
    <lineage>
        <taxon>Eukaryota</taxon>
        <taxon>Fungi</taxon>
        <taxon>Dikarya</taxon>
        <taxon>Ascomycota</taxon>
        <taxon>Pezizomycotina</taxon>
        <taxon>Sordariomycetes</taxon>
        <taxon>Hypocreomycetidae</taxon>
        <taxon>Hypocreales</taxon>
        <taxon>Ophiocordycipitaceae</taxon>
        <taxon>Purpureocillium</taxon>
    </lineage>
</organism>
<keyword evidence="8" id="KW-1185">Reference proteome</keyword>